<evidence type="ECO:0000256" key="3">
    <source>
        <dbReference type="ARBA" id="ARBA00008346"/>
    </source>
</evidence>
<dbReference type="InterPro" id="IPR022805">
    <property type="entry name" value="PEP_COase_bac/pln-type"/>
</dbReference>
<sequence>MIEGARSLERFGGLATMPSGMSDLVDDAEVQFTFGSTSPHRVDSVEFLSPLEKDVSLLRNTFFQVLDQTCEKEMLSKIDQINSASKIYDLSKEDQAFDKMAALVSKLSDEELLTVAGAFSMTCNLANIAENVHRIRRRRAYERGESSLGYLHSCGETFGTLTQAGKSGEEIHEALSKQTVKFVLTAHPTQAVRKSILAKLQVIAYDLLEMHREDLTPNEMSDFRMDLRKKLLAIWQTDQIRRTAPTPLDEARGALQTIEDELWVAVPRYIRSIDRSLKQIDQPTLPRDARPFLFGSWAGGDRDGNPFVLPETTHRVVLLNRYRTINKYLQDVEKLLFELSMTKCNDTLIEYNQKQPRPDVSMKNIKFREYWNYVPPSEPYRVCLFNVRDRLARTLEYCEARLADNAVPKVPQELMYDHVNDLIEPLEIMYQSLVDTGLEMVASGTLLDLIRRVHAFGLYLVKLDVRQEADQHTAAIDAVTEFTGLGKYSDWDEDKRMSFLEDILASRRPLIPRVMPCTPKVQNILDTFQTVAELGTEALSVYIISMCMRPSDVMLVEVFQREFGKADGNTLPVVPLLETIGALKDAPMVLERLFSCKWYRDHLREDRFENIQEVMVGYSDSAKDGGRMASAWNLFKAQQAMVKVALKYDVTLRFFHGRGGTVGRGGGPQHLAILSQPPRTINSYLRVTIQGEVIEQDFGLQPLCDKTLETYTTAVLKADLIDFADVKPEWTAIMEKLSETSLAKYREVVHGEPRFVDYFRSATPELELGMLNIGSRPAKRRAGGVETLRAIPWIFAWTQNRLILPVWLGVGTALKKSFEDGDEAVLREMYESWPFFKSFFQLIEMVLAKADPLVSQHYDNELVDDKLKGLGVELRELLEETIEMVLRLSGGSKLLDTDKVEQRSVDTRRKWLTVVNLIQVEALKRTRAGDESPVLKDALITSTKAVASGMQGTG</sequence>
<dbReference type="InterPro" id="IPR033129">
    <property type="entry name" value="PEPCASE_His_AS"/>
</dbReference>
<feature type="active site" evidence="11">
    <location>
        <position position="623"/>
    </location>
</feature>
<dbReference type="FunFam" id="1.20.1440.90:FF:000001">
    <property type="entry name" value="Phosphoenolpyruvate carboxylase 1"/>
    <property type="match status" value="1"/>
</dbReference>
<evidence type="ECO:0000256" key="1">
    <source>
        <dbReference type="ARBA" id="ARBA00001946"/>
    </source>
</evidence>
<dbReference type="EC" id="4.1.1.31" evidence="4"/>
<comment type="subcellular location">
    <subcellularLocation>
        <location evidence="2">Cytoplasm</location>
    </subcellularLocation>
</comment>
<comment type="cofactor">
    <cofactor evidence="1">
        <name>Mg(2+)</name>
        <dbReference type="ChEBI" id="CHEBI:18420"/>
    </cofactor>
</comment>
<dbReference type="PROSITE" id="PS00393">
    <property type="entry name" value="PEPCASE_2"/>
    <property type="match status" value="1"/>
</dbReference>
<dbReference type="Gene3D" id="1.20.1440.90">
    <property type="entry name" value="Phosphoenolpyruvate/pyruvate domain"/>
    <property type="match status" value="1"/>
</dbReference>
<proteinExistence type="inferred from homology"/>
<dbReference type="Proteomes" id="UP001157974">
    <property type="component" value="Unassembled WGS sequence"/>
</dbReference>
<organism evidence="12 13">
    <name type="scientific">Rhodosorus marinus</name>
    <dbReference type="NCBI Taxonomy" id="101924"/>
    <lineage>
        <taxon>Eukaryota</taxon>
        <taxon>Rhodophyta</taxon>
        <taxon>Stylonematophyceae</taxon>
        <taxon>Stylonematales</taxon>
        <taxon>Stylonemataceae</taxon>
        <taxon>Rhodosorus</taxon>
    </lineage>
</organism>
<comment type="caution">
    <text evidence="12">The sequence shown here is derived from an EMBL/GenBank/DDBJ whole genome shotgun (WGS) entry which is preliminary data.</text>
</comment>
<evidence type="ECO:0000256" key="5">
    <source>
        <dbReference type="ARBA" id="ARBA00022490"/>
    </source>
</evidence>
<dbReference type="InterPro" id="IPR015813">
    <property type="entry name" value="Pyrv/PenolPyrv_kinase-like_dom"/>
</dbReference>
<dbReference type="HAMAP" id="MF_00595">
    <property type="entry name" value="PEPcase_type1"/>
    <property type="match status" value="1"/>
</dbReference>
<keyword evidence="13" id="KW-1185">Reference proteome</keyword>
<evidence type="ECO:0000256" key="10">
    <source>
        <dbReference type="PROSITE-ProRule" id="PRU10111"/>
    </source>
</evidence>
<dbReference type="EMBL" id="JAMWBK010000004">
    <property type="protein sequence ID" value="KAJ8906194.1"/>
    <property type="molecule type" value="Genomic_DNA"/>
</dbReference>
<keyword evidence="7" id="KW-0456">Lyase</keyword>
<dbReference type="NCBIfam" id="NF000584">
    <property type="entry name" value="PRK00009.1"/>
    <property type="match status" value="1"/>
</dbReference>
<dbReference type="GO" id="GO:0008964">
    <property type="term" value="F:phosphoenolpyruvate carboxylase activity"/>
    <property type="evidence" value="ECO:0007669"/>
    <property type="project" value="UniProtKB-EC"/>
</dbReference>
<name>A0AAV8UUI5_9RHOD</name>
<reference evidence="12 13" key="1">
    <citation type="journal article" date="2023" name="Nat. Commun.">
        <title>Origin of minicircular mitochondrial genomes in red algae.</title>
        <authorList>
            <person name="Lee Y."/>
            <person name="Cho C.H."/>
            <person name="Lee Y.M."/>
            <person name="Park S.I."/>
            <person name="Yang J.H."/>
            <person name="West J.A."/>
            <person name="Bhattacharya D."/>
            <person name="Yoon H.S."/>
        </authorList>
    </citation>
    <scope>NUCLEOTIDE SEQUENCE [LARGE SCALE GENOMIC DNA]</scope>
    <source>
        <strain evidence="12 13">CCMP1338</strain>
        <tissue evidence="12">Whole cell</tissue>
    </source>
</reference>
<keyword evidence="6" id="KW-0460">Magnesium</keyword>
<comment type="similarity">
    <text evidence="3">Belongs to the PEPCase type 1 family.</text>
</comment>
<keyword evidence="5" id="KW-0963">Cytoplasm</keyword>
<dbReference type="GO" id="GO:0005829">
    <property type="term" value="C:cytosol"/>
    <property type="evidence" value="ECO:0007669"/>
    <property type="project" value="TreeGrafter"/>
</dbReference>
<dbReference type="Pfam" id="PF00311">
    <property type="entry name" value="PEPcase"/>
    <property type="match status" value="1"/>
</dbReference>
<keyword evidence="8" id="KW-0120">Carbon dioxide fixation</keyword>
<evidence type="ECO:0000256" key="7">
    <source>
        <dbReference type="ARBA" id="ARBA00023239"/>
    </source>
</evidence>
<dbReference type="AlphaFoldDB" id="A0AAV8UUI5"/>
<dbReference type="SUPFAM" id="SSF51621">
    <property type="entry name" value="Phosphoenolpyruvate/pyruvate domain"/>
    <property type="match status" value="1"/>
</dbReference>
<evidence type="ECO:0000313" key="12">
    <source>
        <dbReference type="EMBL" id="KAJ8906194.1"/>
    </source>
</evidence>
<dbReference type="InterPro" id="IPR018129">
    <property type="entry name" value="PEP_COase_Lys_AS"/>
</dbReference>
<dbReference type="GO" id="GO:0006099">
    <property type="term" value="P:tricarboxylic acid cycle"/>
    <property type="evidence" value="ECO:0007669"/>
    <property type="project" value="InterPro"/>
</dbReference>
<evidence type="ECO:0000256" key="2">
    <source>
        <dbReference type="ARBA" id="ARBA00004496"/>
    </source>
</evidence>
<dbReference type="PANTHER" id="PTHR30523:SF6">
    <property type="entry name" value="PHOSPHOENOLPYRUVATE CARBOXYLASE"/>
    <property type="match status" value="1"/>
</dbReference>
<evidence type="ECO:0000256" key="4">
    <source>
        <dbReference type="ARBA" id="ARBA00012305"/>
    </source>
</evidence>
<evidence type="ECO:0000256" key="8">
    <source>
        <dbReference type="ARBA" id="ARBA00023300"/>
    </source>
</evidence>
<dbReference type="GO" id="GO:0015977">
    <property type="term" value="P:carbon fixation"/>
    <property type="evidence" value="ECO:0007669"/>
    <property type="project" value="UniProtKB-KW"/>
</dbReference>
<evidence type="ECO:0000256" key="11">
    <source>
        <dbReference type="PROSITE-ProRule" id="PRU10112"/>
    </source>
</evidence>
<accession>A0AAV8UUI5</accession>
<evidence type="ECO:0000256" key="9">
    <source>
        <dbReference type="ARBA" id="ARBA00048995"/>
    </source>
</evidence>
<protein>
    <recommendedName>
        <fullName evidence="4">phosphoenolpyruvate carboxylase</fullName>
        <ecNumber evidence="4">4.1.1.31</ecNumber>
    </recommendedName>
</protein>
<dbReference type="PANTHER" id="PTHR30523">
    <property type="entry name" value="PHOSPHOENOLPYRUVATE CARBOXYLASE"/>
    <property type="match status" value="1"/>
</dbReference>
<dbReference type="PROSITE" id="PS00781">
    <property type="entry name" value="PEPCASE_1"/>
    <property type="match status" value="1"/>
</dbReference>
<evidence type="ECO:0000256" key="6">
    <source>
        <dbReference type="ARBA" id="ARBA00022842"/>
    </source>
</evidence>
<evidence type="ECO:0000313" key="13">
    <source>
        <dbReference type="Proteomes" id="UP001157974"/>
    </source>
</evidence>
<comment type="catalytic activity">
    <reaction evidence="9">
        <text>oxaloacetate + phosphate = phosphoenolpyruvate + hydrogencarbonate</text>
        <dbReference type="Rhea" id="RHEA:28370"/>
        <dbReference type="ChEBI" id="CHEBI:16452"/>
        <dbReference type="ChEBI" id="CHEBI:17544"/>
        <dbReference type="ChEBI" id="CHEBI:43474"/>
        <dbReference type="ChEBI" id="CHEBI:58702"/>
        <dbReference type="EC" id="4.1.1.31"/>
    </reaction>
</comment>
<gene>
    <name evidence="12" type="ORF">NDN08_002689</name>
</gene>
<dbReference type="PRINTS" id="PR00150">
    <property type="entry name" value="PEPCARBXLASE"/>
</dbReference>
<dbReference type="InterPro" id="IPR021135">
    <property type="entry name" value="PEP_COase"/>
</dbReference>
<feature type="active site" evidence="10">
    <location>
        <position position="187"/>
    </location>
</feature>